<dbReference type="Proteomes" id="UP001345827">
    <property type="component" value="Unassembled WGS sequence"/>
</dbReference>
<evidence type="ECO:0000256" key="3">
    <source>
        <dbReference type="ARBA" id="ARBA00010787"/>
    </source>
</evidence>
<evidence type="ECO:0000256" key="7">
    <source>
        <dbReference type="ARBA" id="ARBA00023136"/>
    </source>
</evidence>
<evidence type="ECO:0000313" key="10">
    <source>
        <dbReference type="EMBL" id="KAK5539824.1"/>
    </source>
</evidence>
<feature type="compositionally biased region" description="Acidic residues" evidence="9">
    <location>
        <begin position="284"/>
        <end position="293"/>
    </location>
</feature>
<protein>
    <recommendedName>
        <fullName evidence="8">ATPase synthesis protein 25</fullName>
    </recommendedName>
</protein>
<proteinExistence type="inferred from homology"/>
<dbReference type="EMBL" id="JAXLQG010000005">
    <property type="protein sequence ID" value="KAK5539824.1"/>
    <property type="molecule type" value="Genomic_DNA"/>
</dbReference>
<evidence type="ECO:0000256" key="8">
    <source>
        <dbReference type="RuleBase" id="RU367062"/>
    </source>
</evidence>
<feature type="region of interest" description="Disordered" evidence="9">
    <location>
        <begin position="220"/>
        <end position="306"/>
    </location>
</feature>
<comment type="similarity">
    <text evidence="3 8">Belongs to the ATP25 family.</text>
</comment>
<dbReference type="PANTHER" id="PTHR28087">
    <property type="entry name" value="ATPASE SYNTHESIS PROTEIN 25, MITOCHONDRIAL"/>
    <property type="match status" value="1"/>
</dbReference>
<evidence type="ECO:0000256" key="2">
    <source>
        <dbReference type="ARBA" id="ARBA00004443"/>
    </source>
</evidence>
<feature type="compositionally biased region" description="Acidic residues" evidence="9">
    <location>
        <begin position="157"/>
        <end position="175"/>
    </location>
</feature>
<comment type="caution">
    <text evidence="10">The sequence shown here is derived from an EMBL/GenBank/DDBJ whole genome shotgun (WGS) entry which is preliminary data.</text>
</comment>
<keyword evidence="5 8" id="KW-0809">Transit peptide</keyword>
<keyword evidence="4 8" id="KW-0999">Mitochondrion inner membrane</keyword>
<dbReference type="GO" id="GO:0005743">
    <property type="term" value="C:mitochondrial inner membrane"/>
    <property type="evidence" value="ECO:0007669"/>
    <property type="project" value="UniProtKB-SubCell"/>
</dbReference>
<evidence type="ECO:0000256" key="6">
    <source>
        <dbReference type="ARBA" id="ARBA00023128"/>
    </source>
</evidence>
<keyword evidence="7 8" id="KW-0472">Membrane</keyword>
<comment type="function">
    <text evidence="1">Probable mitochondrial mRNA stabilization factor.</text>
</comment>
<dbReference type="InterPro" id="IPR040152">
    <property type="entry name" value="Atp25"/>
</dbReference>
<name>A0AAV9QB14_9PEZI</name>
<evidence type="ECO:0000256" key="1">
    <source>
        <dbReference type="ARBA" id="ARBA00003470"/>
    </source>
</evidence>
<evidence type="ECO:0000256" key="9">
    <source>
        <dbReference type="SAM" id="MobiDB-lite"/>
    </source>
</evidence>
<feature type="compositionally biased region" description="Basic and acidic residues" evidence="9">
    <location>
        <begin position="253"/>
        <end position="283"/>
    </location>
</feature>
<organism evidence="10 11">
    <name type="scientific">Vermiconidia calcicola</name>
    <dbReference type="NCBI Taxonomy" id="1690605"/>
    <lineage>
        <taxon>Eukaryota</taxon>
        <taxon>Fungi</taxon>
        <taxon>Dikarya</taxon>
        <taxon>Ascomycota</taxon>
        <taxon>Pezizomycotina</taxon>
        <taxon>Dothideomycetes</taxon>
        <taxon>Dothideomycetidae</taxon>
        <taxon>Mycosphaerellales</taxon>
        <taxon>Extremaceae</taxon>
        <taxon>Vermiconidia</taxon>
    </lineage>
</organism>
<dbReference type="GO" id="GO:0140053">
    <property type="term" value="P:mitochondrial gene expression"/>
    <property type="evidence" value="ECO:0007669"/>
    <property type="project" value="UniProtKB-UniRule"/>
</dbReference>
<evidence type="ECO:0000256" key="5">
    <source>
        <dbReference type="ARBA" id="ARBA00022946"/>
    </source>
</evidence>
<keyword evidence="6 8" id="KW-0496">Mitochondrion</keyword>
<evidence type="ECO:0000313" key="11">
    <source>
        <dbReference type="Proteomes" id="UP001345827"/>
    </source>
</evidence>
<comment type="function">
    <text evidence="8">Mitochondrial mRNA stabilization factor.</text>
</comment>
<sequence>MVLTKIPPLPPNPPLILPSVLEHLSIQIGLDNLTLLDLRSIDPPPALGANLLMIIGTARSVKHLNVSADRFCRWARKEYKLRPYADGLLGRNELKLKLRRKARKMKLAQSVGNTMALRDADDGITTGWICVNMGPVDEAVVPAEEEEEGLDAIAATAEDEDPAGSEDVVEDEEDEYMNPPNDYIGFGSRTNAPRIVVQMFTEQKRLEMDLEGLWDARNTRRARKADRANAAAESAVKMMEEEHGQDEEVEADEREKEVHEDATPGEKPTDPKDDEDVPTKIEKEVEDAEEREGMDESRPMGSIGAS</sequence>
<feature type="compositionally biased region" description="Acidic residues" evidence="9">
    <location>
        <begin position="243"/>
        <end position="252"/>
    </location>
</feature>
<reference evidence="10 11" key="1">
    <citation type="submission" date="2023-06" db="EMBL/GenBank/DDBJ databases">
        <title>Black Yeasts Isolated from many extreme environments.</title>
        <authorList>
            <person name="Coleine C."/>
            <person name="Stajich J.E."/>
            <person name="Selbmann L."/>
        </authorList>
    </citation>
    <scope>NUCLEOTIDE SEQUENCE [LARGE SCALE GENOMIC DNA]</scope>
    <source>
        <strain evidence="10 11">CCFEE 5887</strain>
    </source>
</reference>
<dbReference type="FunFam" id="3.30.460.10:FF:000044">
    <property type="entry name" value="ATPase synthesis protein 25, mitochondrial"/>
    <property type="match status" value="1"/>
</dbReference>
<dbReference type="AlphaFoldDB" id="A0AAV9QB14"/>
<keyword evidence="11" id="KW-1185">Reference proteome</keyword>
<gene>
    <name evidence="10" type="primary">ATP25</name>
    <name evidence="10" type="ORF">LTR25_003529</name>
</gene>
<dbReference type="PANTHER" id="PTHR28087:SF1">
    <property type="entry name" value="ATPASE SYNTHESIS PROTEIN 25, MITOCHONDRIAL"/>
    <property type="match status" value="1"/>
</dbReference>
<feature type="region of interest" description="Disordered" evidence="9">
    <location>
        <begin position="154"/>
        <end position="175"/>
    </location>
</feature>
<dbReference type="GO" id="GO:0048255">
    <property type="term" value="P:mRNA stabilization"/>
    <property type="evidence" value="ECO:0007669"/>
    <property type="project" value="TreeGrafter"/>
</dbReference>
<comment type="subcellular location">
    <subcellularLocation>
        <location evidence="2 8">Mitochondrion inner membrane</location>
        <topology evidence="2 8">Peripheral membrane protein</topology>
        <orientation evidence="2 8">Matrix side</orientation>
    </subcellularLocation>
</comment>
<accession>A0AAV9QB14</accession>
<evidence type="ECO:0000256" key="4">
    <source>
        <dbReference type="ARBA" id="ARBA00022792"/>
    </source>
</evidence>